<evidence type="ECO:0000259" key="3">
    <source>
        <dbReference type="Pfam" id="PF06588"/>
    </source>
</evidence>
<dbReference type="InterPro" id="IPR010565">
    <property type="entry name" value="Muskelin_N"/>
</dbReference>
<dbReference type="SUPFAM" id="SSF117281">
    <property type="entry name" value="Kelch motif"/>
    <property type="match status" value="2"/>
</dbReference>
<dbReference type="Pfam" id="PF06588">
    <property type="entry name" value="Muskelin_N"/>
    <property type="match status" value="1"/>
</dbReference>
<dbReference type="InterPro" id="IPR008979">
    <property type="entry name" value="Galactose-bd-like_sf"/>
</dbReference>
<dbReference type="PANTHER" id="PTHR15526">
    <property type="entry name" value="MUSKELIN"/>
    <property type="match status" value="1"/>
</dbReference>
<dbReference type="AlphaFoldDB" id="A0A7I8VKC6"/>
<keyword evidence="2" id="KW-0677">Repeat</keyword>
<dbReference type="OrthoDB" id="10052615at2759"/>
<evidence type="ECO:0000259" key="4">
    <source>
        <dbReference type="Pfam" id="PF24981"/>
    </source>
</evidence>
<evidence type="ECO:0000313" key="5">
    <source>
        <dbReference type="EMBL" id="CAD5116689.1"/>
    </source>
</evidence>
<feature type="domain" description="Attractin/MKLN-like beta-propeller" evidence="4">
    <location>
        <begin position="241"/>
        <end position="457"/>
    </location>
</feature>
<dbReference type="Gene3D" id="2.120.10.80">
    <property type="entry name" value="Kelch-type beta propeller"/>
    <property type="match status" value="2"/>
</dbReference>
<gene>
    <name evidence="5" type="ORF">DGYR_LOCUS5289</name>
</gene>
<reference evidence="5 6" key="1">
    <citation type="submission" date="2020-08" db="EMBL/GenBank/DDBJ databases">
        <authorList>
            <person name="Hejnol A."/>
        </authorList>
    </citation>
    <scope>NUCLEOTIDE SEQUENCE [LARGE SCALE GENOMIC DNA]</scope>
</reference>
<dbReference type="InterPro" id="IPR052456">
    <property type="entry name" value="CTLH_complex_component"/>
</dbReference>
<protein>
    <submittedName>
        <fullName evidence="5">DgyrCDS5551</fullName>
    </submittedName>
</protein>
<keyword evidence="6" id="KW-1185">Reference proteome</keyword>
<organism evidence="5 6">
    <name type="scientific">Dimorphilus gyrociliatus</name>
    <dbReference type="NCBI Taxonomy" id="2664684"/>
    <lineage>
        <taxon>Eukaryota</taxon>
        <taxon>Metazoa</taxon>
        <taxon>Spiralia</taxon>
        <taxon>Lophotrochozoa</taxon>
        <taxon>Annelida</taxon>
        <taxon>Polychaeta</taxon>
        <taxon>Polychaeta incertae sedis</taxon>
        <taxon>Dinophilidae</taxon>
        <taxon>Dimorphilus</taxon>
    </lineage>
</organism>
<evidence type="ECO:0000313" key="6">
    <source>
        <dbReference type="Proteomes" id="UP000549394"/>
    </source>
</evidence>
<feature type="domain" description="Muskelin N-terminal" evidence="3">
    <location>
        <begin position="6"/>
        <end position="199"/>
    </location>
</feature>
<accession>A0A7I8VKC6</accession>
<dbReference type="EMBL" id="CAJFCJ010000006">
    <property type="protein sequence ID" value="CAD5116689.1"/>
    <property type="molecule type" value="Genomic_DNA"/>
</dbReference>
<evidence type="ECO:0000256" key="2">
    <source>
        <dbReference type="ARBA" id="ARBA00022737"/>
    </source>
</evidence>
<dbReference type="Pfam" id="PF24981">
    <property type="entry name" value="Beta-prop_ATRN-LZTR1"/>
    <property type="match status" value="1"/>
</dbReference>
<dbReference type="SUPFAM" id="SSF49785">
    <property type="entry name" value="Galactose-binding domain-like"/>
    <property type="match status" value="1"/>
</dbReference>
<dbReference type="Proteomes" id="UP000549394">
    <property type="component" value="Unassembled WGS sequence"/>
</dbReference>
<dbReference type="InterPro" id="IPR056737">
    <property type="entry name" value="Beta-prop_ATRN-MKLN-like"/>
</dbReference>
<dbReference type="Gene3D" id="2.60.120.260">
    <property type="entry name" value="Galactose-binding domain-like"/>
    <property type="match status" value="1"/>
</dbReference>
<sequence>MAATQNLLNYEIFKYSSFSSGYEPQNILIDNPSEQGSRWSSDCSNLPQFITLKLEKPAIVTRVYFGKYEKQHVCNLKKFQIYGGLKEDVMTLLYEGGLRNNEHPEEFIIKHTLQGAYFPCIFIKIVPMKSHGSSFNFSIWHVRLTGINNEEEVKKSLNLYNEYREKEAMRVCLKHLRQNRQYEAYEALRKRTKIQLEHPLLTELYHYLVARGDIEKCERILEDACEQGLFSSYVSQQDYQPKWTPIETSPSPGMRGGHQMIVDPESNVLFLHGGWNGVQDLDDFWMFDLRNSVWSCLSESTKLDDGPSPRSCHKMSLDHSRRQIFMLGRYLDSATRTKENVRCEMFMFDLNTMKWTLTHEDTYAVGGPRLIFDHQMCTDSKNHVIYVFGGKILCEKDEDRLSNDSLYSGLYSYSIPNSTWFRIKPDCSELRSRICHSMVFHPTNNCLYIVGGHRNNKEDLSGLISYDINTDVTTVIECSHHIPLSNGYTQRATFNGLTNELHVLRGLAKDKKESTSNSFWIYNLNTSKWTCVYKNSRNSTEPLGIAPLPRYAHQLVFSEQRQEHFLFGGNPGRDKSPTTRLDDFWSLKLFKPNPEEILKKCRHLLRKQRYIELTRTKPIMAVRYLQNCLADSDHKQLKNLATTLFDNEFEEEDDGDLRLRLFDEICSFFPASMTQPKKSLVDLVEFNDA</sequence>
<comment type="caution">
    <text evidence="5">The sequence shown here is derived from an EMBL/GenBank/DDBJ whole genome shotgun (WGS) entry which is preliminary data.</text>
</comment>
<dbReference type="PANTHER" id="PTHR15526:SF5">
    <property type="entry name" value="MUSKELIN"/>
    <property type="match status" value="1"/>
</dbReference>
<dbReference type="InterPro" id="IPR015915">
    <property type="entry name" value="Kelch-typ_b-propeller"/>
</dbReference>
<dbReference type="GO" id="GO:0005737">
    <property type="term" value="C:cytoplasm"/>
    <property type="evidence" value="ECO:0007669"/>
    <property type="project" value="TreeGrafter"/>
</dbReference>
<evidence type="ECO:0000256" key="1">
    <source>
        <dbReference type="ARBA" id="ARBA00022441"/>
    </source>
</evidence>
<proteinExistence type="predicted"/>
<name>A0A7I8VKC6_9ANNE</name>
<keyword evidence="1" id="KW-0880">Kelch repeat</keyword>